<evidence type="ECO:0000313" key="4">
    <source>
        <dbReference type="Proteomes" id="UP001224359"/>
    </source>
</evidence>
<keyword evidence="1" id="KW-0378">Hydrolase</keyword>
<dbReference type="EMBL" id="JAUSTQ010000007">
    <property type="protein sequence ID" value="MDQ0159895.1"/>
    <property type="molecule type" value="Genomic_DNA"/>
</dbReference>
<comment type="caution">
    <text evidence="3">The sequence shown here is derived from an EMBL/GenBank/DDBJ whole genome shotgun (WGS) entry which is preliminary data.</text>
</comment>
<evidence type="ECO:0000256" key="2">
    <source>
        <dbReference type="SAM" id="Phobius"/>
    </source>
</evidence>
<keyword evidence="2" id="KW-0812">Transmembrane</keyword>
<sequence length="283" mass="32000">MLKVNTLSNRGIFMQDDDKRLETEDESDLYEDLNEDEIKELLNERRYTEREQEPKTNRKRRFPKWFFWLIALFMVINIFATLPVMVSIPAIDFLKTSAQLLTNDEVQSYRESIATIDAGDSRGTGFAFADGQKVLTNDHVIEGHQRLQIYFKEDGPYGAAVQERYPELDLAVLDLQEETRSDTLPLADETNYNKGEPFYFIGSPLGFSGIANEGEIIGETTSENIESSVLMLDAPIYSGNSGSPVINQSGEVVAVIFATRQDDERGRVGLAIPIEAFHKVNQQ</sequence>
<dbReference type="Gene3D" id="2.40.10.120">
    <property type="match status" value="1"/>
</dbReference>
<dbReference type="Proteomes" id="UP001224359">
    <property type="component" value="Unassembled WGS sequence"/>
</dbReference>
<dbReference type="PANTHER" id="PTHR43019">
    <property type="entry name" value="SERINE ENDOPROTEASE DEGS"/>
    <property type="match status" value="1"/>
</dbReference>
<proteinExistence type="predicted"/>
<dbReference type="PANTHER" id="PTHR43019:SF23">
    <property type="entry name" value="PROTEASE DO-LIKE 5, CHLOROPLASTIC"/>
    <property type="match status" value="1"/>
</dbReference>
<evidence type="ECO:0000256" key="1">
    <source>
        <dbReference type="ARBA" id="ARBA00022825"/>
    </source>
</evidence>
<reference evidence="3 4" key="1">
    <citation type="submission" date="2023-07" db="EMBL/GenBank/DDBJ databases">
        <title>Genomic Encyclopedia of Type Strains, Phase IV (KMG-IV): sequencing the most valuable type-strain genomes for metagenomic binning, comparative biology and taxonomic classification.</title>
        <authorList>
            <person name="Goeker M."/>
        </authorList>
    </citation>
    <scope>NUCLEOTIDE SEQUENCE [LARGE SCALE GENOMIC DNA]</scope>
    <source>
        <strain evidence="3 4">DSM 16460</strain>
    </source>
</reference>
<keyword evidence="2" id="KW-0472">Membrane</keyword>
<keyword evidence="3" id="KW-0645">Protease</keyword>
<evidence type="ECO:0000313" key="3">
    <source>
        <dbReference type="EMBL" id="MDQ0159895.1"/>
    </source>
</evidence>
<feature type="transmembrane region" description="Helical" evidence="2">
    <location>
        <begin position="65"/>
        <end position="86"/>
    </location>
</feature>
<dbReference type="PRINTS" id="PR00834">
    <property type="entry name" value="PROTEASES2C"/>
</dbReference>
<keyword evidence="2" id="KW-1133">Transmembrane helix</keyword>
<name>A0ABT9VFY9_9BACI</name>
<dbReference type="InterPro" id="IPR001940">
    <property type="entry name" value="Peptidase_S1C"/>
</dbReference>
<organism evidence="3 4">
    <name type="scientific">Alkalibacillus salilacus</name>
    <dbReference type="NCBI Taxonomy" id="284582"/>
    <lineage>
        <taxon>Bacteria</taxon>
        <taxon>Bacillati</taxon>
        <taxon>Bacillota</taxon>
        <taxon>Bacilli</taxon>
        <taxon>Bacillales</taxon>
        <taxon>Bacillaceae</taxon>
        <taxon>Alkalibacillus</taxon>
    </lineage>
</organism>
<protein>
    <submittedName>
        <fullName evidence="3">S1-C subfamily serine protease</fullName>
    </submittedName>
</protein>
<dbReference type="GO" id="GO:0008233">
    <property type="term" value="F:peptidase activity"/>
    <property type="evidence" value="ECO:0007669"/>
    <property type="project" value="UniProtKB-KW"/>
</dbReference>
<dbReference type="Pfam" id="PF13365">
    <property type="entry name" value="Trypsin_2"/>
    <property type="match status" value="1"/>
</dbReference>
<dbReference type="InterPro" id="IPR009003">
    <property type="entry name" value="Peptidase_S1_PA"/>
</dbReference>
<keyword evidence="1" id="KW-0720">Serine protease</keyword>
<gene>
    <name evidence="3" type="ORF">J2S77_001882</name>
</gene>
<accession>A0ABT9VFY9</accession>
<dbReference type="SUPFAM" id="SSF50494">
    <property type="entry name" value="Trypsin-like serine proteases"/>
    <property type="match status" value="1"/>
</dbReference>
<keyword evidence="4" id="KW-1185">Reference proteome</keyword>
<dbReference type="GO" id="GO:0006508">
    <property type="term" value="P:proteolysis"/>
    <property type="evidence" value="ECO:0007669"/>
    <property type="project" value="UniProtKB-KW"/>
</dbReference>